<dbReference type="GO" id="GO:0050660">
    <property type="term" value="F:flavin adenine dinucleotide binding"/>
    <property type="evidence" value="ECO:0007669"/>
    <property type="project" value="InterPro"/>
</dbReference>
<comment type="similarity">
    <text evidence="2 5">Belongs to the acyl-CoA dehydrogenase family.</text>
</comment>
<dbReference type="InterPro" id="IPR046373">
    <property type="entry name" value="Acyl-CoA_Oxase/DH_mid-dom_sf"/>
</dbReference>
<evidence type="ECO:0000259" key="7">
    <source>
        <dbReference type="Pfam" id="PF02770"/>
    </source>
</evidence>
<dbReference type="AlphaFoldDB" id="A0A4V1CED3"/>
<evidence type="ECO:0000313" key="10">
    <source>
        <dbReference type="Proteomes" id="UP000296352"/>
    </source>
</evidence>
<dbReference type="InterPro" id="IPR009100">
    <property type="entry name" value="AcylCoA_DH/oxidase_NM_dom_sf"/>
</dbReference>
<dbReference type="SUPFAM" id="SSF47203">
    <property type="entry name" value="Acyl-CoA dehydrogenase C-terminal domain-like"/>
    <property type="match status" value="1"/>
</dbReference>
<dbReference type="Gene3D" id="1.20.140.10">
    <property type="entry name" value="Butyryl-CoA Dehydrogenase, subunit A, domain 3"/>
    <property type="match status" value="1"/>
</dbReference>
<dbReference type="InterPro" id="IPR006091">
    <property type="entry name" value="Acyl-CoA_Oxase/DH_mid-dom"/>
</dbReference>
<feature type="domain" description="Acyl-CoA dehydrogenase/oxidase C-terminal" evidence="6">
    <location>
        <begin position="243"/>
        <end position="385"/>
    </location>
</feature>
<gene>
    <name evidence="9" type="primary">mmgC2</name>
    <name evidence="9" type="ORF">CENDO_02050</name>
</gene>
<dbReference type="InterPro" id="IPR045008">
    <property type="entry name" value="ACX4-like"/>
</dbReference>
<name>A0A4V1CED3_9CORY</name>
<protein>
    <submittedName>
        <fullName evidence="9">Acyl-CoA dehydrogenase</fullName>
        <ecNumber evidence="9">1.3.99.-</ecNumber>
    </submittedName>
</protein>
<dbReference type="OrthoDB" id="9770681at2"/>
<accession>A0A4V1CED3</accession>
<dbReference type="InterPro" id="IPR013786">
    <property type="entry name" value="AcylCoA_DH/ox_N"/>
</dbReference>
<evidence type="ECO:0000256" key="3">
    <source>
        <dbReference type="ARBA" id="ARBA00022630"/>
    </source>
</evidence>
<proteinExistence type="inferred from homology"/>
<feature type="domain" description="Acyl-CoA dehydrogenase/oxidase N-terminal" evidence="8">
    <location>
        <begin position="22"/>
        <end position="130"/>
    </location>
</feature>
<keyword evidence="5 9" id="KW-0560">Oxidoreductase</keyword>
<evidence type="ECO:0000259" key="8">
    <source>
        <dbReference type="Pfam" id="PF02771"/>
    </source>
</evidence>
<dbReference type="EMBL" id="CP039247">
    <property type="protein sequence ID" value="QCB27708.1"/>
    <property type="molecule type" value="Genomic_DNA"/>
</dbReference>
<reference evidence="9 10" key="1">
    <citation type="submission" date="2019-04" db="EMBL/GenBank/DDBJ databases">
        <title>Corynebacterium endometrii sp. nov., isolated from the uterus of a cow with endometritis.</title>
        <authorList>
            <person name="Ballas P."/>
            <person name="Ruckert C."/>
            <person name="Wagener K."/>
            <person name="Drillich M."/>
            <person name="Kaempfer P."/>
            <person name="Busse H.-J."/>
            <person name="Ehling-Schulz M."/>
        </authorList>
    </citation>
    <scope>NUCLEOTIDE SEQUENCE [LARGE SCALE GENOMIC DNA]</scope>
    <source>
        <strain evidence="9 10">LMM-1653</strain>
    </source>
</reference>
<sequence>MPTPNLFDRTTDFLGVFNDLSAEDSAVWERARSFRGDCLPVINDAWEKAEYPMGLVRRLGELDLMTDGLDVEGHETMTPLAAGLALMEVTRADASMGTVIAVQAGLAMRSIAMLGSEEQKAKYLPGMAKCEILGAFGLTEPAHGSDSIALETSAVRDGDEYVLNGEKRWIGNGSVGDITVVWARMEDGNVSGFIVPQDTPGYHGETQEGKVSLRAIKQARITLTDCRVPAENRLPGAESFKDAARVLTATRTGVAWMALGSAIACYEYAREYVLERQQFGRELAKSQIIQQRLTNMLVDINQMMLTARKVTELDAAGTLRPEQASMAKLHNTRAARRIAQDARDMLGGVGILLEHHIVRHFADIEAMHTYEGTDTVQSLIIGKQITGFSAYK</sequence>
<dbReference type="PANTHER" id="PTHR43188">
    <property type="entry name" value="ACYL-COENZYME A OXIDASE"/>
    <property type="match status" value="1"/>
</dbReference>
<keyword evidence="3 5" id="KW-0285">Flavoprotein</keyword>
<dbReference type="InterPro" id="IPR009075">
    <property type="entry name" value="AcylCo_DH/oxidase_C"/>
</dbReference>
<dbReference type="Gene3D" id="1.10.540.10">
    <property type="entry name" value="Acyl-CoA dehydrogenase/oxidase, N-terminal domain"/>
    <property type="match status" value="1"/>
</dbReference>
<dbReference type="GO" id="GO:0003995">
    <property type="term" value="F:acyl-CoA dehydrogenase activity"/>
    <property type="evidence" value="ECO:0007669"/>
    <property type="project" value="InterPro"/>
</dbReference>
<dbReference type="EC" id="1.3.99.-" evidence="9"/>
<dbReference type="Pfam" id="PF02771">
    <property type="entry name" value="Acyl-CoA_dh_N"/>
    <property type="match status" value="1"/>
</dbReference>
<dbReference type="InterPro" id="IPR037069">
    <property type="entry name" value="AcylCoA_DH/ox_N_sf"/>
</dbReference>
<dbReference type="KEGG" id="cee:CENDO_02050"/>
<dbReference type="SUPFAM" id="SSF56645">
    <property type="entry name" value="Acyl-CoA dehydrogenase NM domain-like"/>
    <property type="match status" value="1"/>
</dbReference>
<evidence type="ECO:0000256" key="4">
    <source>
        <dbReference type="ARBA" id="ARBA00022827"/>
    </source>
</evidence>
<keyword evidence="4 5" id="KW-0274">FAD</keyword>
<dbReference type="InterPro" id="IPR006089">
    <property type="entry name" value="Acyl-CoA_DH_CS"/>
</dbReference>
<dbReference type="Pfam" id="PF00441">
    <property type="entry name" value="Acyl-CoA_dh_1"/>
    <property type="match status" value="1"/>
</dbReference>
<organism evidence="9 10">
    <name type="scientific">Corynebacterium endometrii</name>
    <dbReference type="NCBI Taxonomy" id="2488819"/>
    <lineage>
        <taxon>Bacteria</taxon>
        <taxon>Bacillati</taxon>
        <taxon>Actinomycetota</taxon>
        <taxon>Actinomycetes</taxon>
        <taxon>Mycobacteriales</taxon>
        <taxon>Corynebacteriaceae</taxon>
        <taxon>Corynebacterium</taxon>
    </lineage>
</organism>
<evidence type="ECO:0000313" key="9">
    <source>
        <dbReference type="EMBL" id="QCB27708.1"/>
    </source>
</evidence>
<dbReference type="PROSITE" id="PS00073">
    <property type="entry name" value="ACYL_COA_DH_2"/>
    <property type="match status" value="1"/>
</dbReference>
<dbReference type="InterPro" id="IPR036250">
    <property type="entry name" value="AcylCo_DH-like_C"/>
</dbReference>
<evidence type="ECO:0000256" key="1">
    <source>
        <dbReference type="ARBA" id="ARBA00001974"/>
    </source>
</evidence>
<comment type="cofactor">
    <cofactor evidence="1 5">
        <name>FAD</name>
        <dbReference type="ChEBI" id="CHEBI:57692"/>
    </cofactor>
</comment>
<feature type="domain" description="Acyl-CoA oxidase/dehydrogenase middle" evidence="7">
    <location>
        <begin position="135"/>
        <end position="226"/>
    </location>
</feature>
<dbReference type="Pfam" id="PF02770">
    <property type="entry name" value="Acyl-CoA_dh_M"/>
    <property type="match status" value="1"/>
</dbReference>
<dbReference type="GO" id="GO:0006635">
    <property type="term" value="P:fatty acid beta-oxidation"/>
    <property type="evidence" value="ECO:0007669"/>
    <property type="project" value="InterPro"/>
</dbReference>
<keyword evidence="10" id="KW-1185">Reference proteome</keyword>
<evidence type="ECO:0000256" key="5">
    <source>
        <dbReference type="RuleBase" id="RU362125"/>
    </source>
</evidence>
<dbReference type="Gene3D" id="2.40.110.10">
    <property type="entry name" value="Butyryl-CoA Dehydrogenase, subunit A, domain 2"/>
    <property type="match status" value="1"/>
</dbReference>
<dbReference type="PANTHER" id="PTHR43188:SF1">
    <property type="entry name" value="ACYL-COA DEHYDROGENASE"/>
    <property type="match status" value="1"/>
</dbReference>
<dbReference type="RefSeq" id="WP_136140540.1">
    <property type="nucleotide sequence ID" value="NZ_CP039247.1"/>
</dbReference>
<dbReference type="Proteomes" id="UP000296352">
    <property type="component" value="Chromosome"/>
</dbReference>
<evidence type="ECO:0000256" key="2">
    <source>
        <dbReference type="ARBA" id="ARBA00009347"/>
    </source>
</evidence>
<evidence type="ECO:0000259" key="6">
    <source>
        <dbReference type="Pfam" id="PF00441"/>
    </source>
</evidence>